<evidence type="ECO:0000313" key="1">
    <source>
        <dbReference type="EMBL" id="KAH7914754.1"/>
    </source>
</evidence>
<comment type="caution">
    <text evidence="1">The sequence shown here is derived from an EMBL/GenBank/DDBJ whole genome shotgun (WGS) entry which is preliminary data.</text>
</comment>
<sequence length="387" mass="42197">MSAEDSLDLSTSEGVKEYLKDTVFAPHTVTRLSGGFGNFTYRIQLIAQHEGRATYVLKYAAPYVAVSLEAIPFSTDRQKFEAEALRLAEKLPASHAAVTAPIVRYFDEAAHVLIIDDCGEDLRTLKQAMVDGVIPPTLAEEIGSALGAYIGHLHSLHGDPSVDISLFETNDIAKTMSGWVTYGRLKSTLTGEDGISSLSDPPISNDIPEEDLQTISDLADARIQSINLAKGALTHGDFWPGNIMVSYCTDAKDGISKLERLYVLDWELCKVGLRGLDLGQFCAEMHLLRHFHANCREPASMVIDSFLRAYSRSQDVDTLLAQTALTHVGAHLVAWGPRVPWGDKEDTRAVVKEGVNMLTGGVHGTEEWLRKQLIGPLLQANAEAGAP</sequence>
<evidence type="ECO:0000313" key="2">
    <source>
        <dbReference type="Proteomes" id="UP000790377"/>
    </source>
</evidence>
<gene>
    <name evidence="1" type="ORF">BJ138DRAFT_1098418</name>
</gene>
<proteinExistence type="predicted"/>
<keyword evidence="2" id="KW-1185">Reference proteome</keyword>
<protein>
    <submittedName>
        <fullName evidence="1">Kinase-like domain-containing protein</fullName>
    </submittedName>
</protein>
<dbReference type="Proteomes" id="UP000790377">
    <property type="component" value="Unassembled WGS sequence"/>
</dbReference>
<reference evidence="1" key="1">
    <citation type="journal article" date="2021" name="New Phytol.">
        <title>Evolutionary innovations through gain and loss of genes in the ectomycorrhizal Boletales.</title>
        <authorList>
            <person name="Wu G."/>
            <person name="Miyauchi S."/>
            <person name="Morin E."/>
            <person name="Kuo A."/>
            <person name="Drula E."/>
            <person name="Varga T."/>
            <person name="Kohler A."/>
            <person name="Feng B."/>
            <person name="Cao Y."/>
            <person name="Lipzen A."/>
            <person name="Daum C."/>
            <person name="Hundley H."/>
            <person name="Pangilinan J."/>
            <person name="Johnson J."/>
            <person name="Barry K."/>
            <person name="LaButti K."/>
            <person name="Ng V."/>
            <person name="Ahrendt S."/>
            <person name="Min B."/>
            <person name="Choi I.G."/>
            <person name="Park H."/>
            <person name="Plett J.M."/>
            <person name="Magnuson J."/>
            <person name="Spatafora J.W."/>
            <person name="Nagy L.G."/>
            <person name="Henrissat B."/>
            <person name="Grigoriev I.V."/>
            <person name="Yang Z.L."/>
            <person name="Xu J."/>
            <person name="Martin F.M."/>
        </authorList>
    </citation>
    <scope>NUCLEOTIDE SEQUENCE</scope>
    <source>
        <strain evidence="1">ATCC 28755</strain>
    </source>
</reference>
<name>A0ACB8AMY5_9AGAM</name>
<dbReference type="EMBL" id="MU267609">
    <property type="protein sequence ID" value="KAH7914754.1"/>
    <property type="molecule type" value="Genomic_DNA"/>
</dbReference>
<organism evidence="1 2">
    <name type="scientific">Hygrophoropsis aurantiaca</name>
    <dbReference type="NCBI Taxonomy" id="72124"/>
    <lineage>
        <taxon>Eukaryota</taxon>
        <taxon>Fungi</taxon>
        <taxon>Dikarya</taxon>
        <taxon>Basidiomycota</taxon>
        <taxon>Agaricomycotina</taxon>
        <taxon>Agaricomycetes</taxon>
        <taxon>Agaricomycetidae</taxon>
        <taxon>Boletales</taxon>
        <taxon>Coniophorineae</taxon>
        <taxon>Hygrophoropsidaceae</taxon>
        <taxon>Hygrophoropsis</taxon>
    </lineage>
</organism>
<accession>A0ACB8AMY5</accession>